<feature type="domain" description="Lipocalin-like" evidence="2">
    <location>
        <begin position="29"/>
        <end position="129"/>
    </location>
</feature>
<dbReference type="EMBL" id="WJXZ01000001">
    <property type="protein sequence ID" value="MRS60248.1"/>
    <property type="molecule type" value="Genomic_DNA"/>
</dbReference>
<feature type="signal peptide" evidence="1">
    <location>
        <begin position="1"/>
        <end position="25"/>
    </location>
</feature>
<proteinExistence type="predicted"/>
<dbReference type="OrthoDB" id="953917at2"/>
<dbReference type="Pfam" id="PF13648">
    <property type="entry name" value="Lipocalin_4"/>
    <property type="match status" value="1"/>
</dbReference>
<reference evidence="3 4" key="1">
    <citation type="journal article" date="2018" name="Antonie Van Leeuwenhoek">
        <title>Larkinella terrae sp. nov., isolated from soil on Jeju Island, South Korea.</title>
        <authorList>
            <person name="Ten L.N."/>
            <person name="Jeon J."/>
            <person name="Park S.J."/>
            <person name="Park S."/>
            <person name="Lee S.Y."/>
            <person name="Kim M.K."/>
            <person name="Jung H.Y."/>
        </authorList>
    </citation>
    <scope>NUCLEOTIDE SEQUENCE [LARGE SCALE GENOMIC DNA]</scope>
    <source>
        <strain evidence="3 4">KCTC 52001</strain>
    </source>
</reference>
<gene>
    <name evidence="3" type="ORF">GJJ30_03010</name>
</gene>
<organism evidence="3 4">
    <name type="scientific">Larkinella terrae</name>
    <dbReference type="NCBI Taxonomy" id="2025311"/>
    <lineage>
        <taxon>Bacteria</taxon>
        <taxon>Pseudomonadati</taxon>
        <taxon>Bacteroidota</taxon>
        <taxon>Cytophagia</taxon>
        <taxon>Cytophagales</taxon>
        <taxon>Spirosomataceae</taxon>
        <taxon>Larkinella</taxon>
    </lineage>
</organism>
<accession>A0A7K0EFM9</accession>
<feature type="chain" id="PRO_5029687806" description="Lipocalin-like domain-containing protein" evidence="1">
    <location>
        <begin position="26"/>
        <end position="155"/>
    </location>
</feature>
<name>A0A7K0EFM9_9BACT</name>
<evidence type="ECO:0000313" key="3">
    <source>
        <dbReference type="EMBL" id="MRS60248.1"/>
    </source>
</evidence>
<evidence type="ECO:0000259" key="2">
    <source>
        <dbReference type="Pfam" id="PF13648"/>
    </source>
</evidence>
<dbReference type="RefSeq" id="WP_154172986.1">
    <property type="nucleotide sequence ID" value="NZ_WJXZ01000001.1"/>
</dbReference>
<comment type="caution">
    <text evidence="3">The sequence shown here is derived from an EMBL/GenBank/DDBJ whole genome shotgun (WGS) entry which is preliminary data.</text>
</comment>
<keyword evidence="4" id="KW-1185">Reference proteome</keyword>
<keyword evidence="1" id="KW-0732">Signal</keyword>
<sequence length="155" mass="17197">MKRIFLDRILLSALVLCLSTGPLLAQNVVGTWKRTAMLLTEASGKTKDSTPELTRAIPCTPDITYTFLADGTMKVTVPESCGRMKPVVERMNEAGRWSITGSKLWITVPDKSLPDSGYKLSVSGNTMTWDFDYAANPQMPNPTKAKRLVIKYVRL</sequence>
<dbReference type="Proteomes" id="UP000441754">
    <property type="component" value="Unassembled WGS sequence"/>
</dbReference>
<dbReference type="AlphaFoldDB" id="A0A7K0EFM9"/>
<protein>
    <recommendedName>
        <fullName evidence="2">Lipocalin-like domain-containing protein</fullName>
    </recommendedName>
</protein>
<evidence type="ECO:0000313" key="4">
    <source>
        <dbReference type="Proteomes" id="UP000441754"/>
    </source>
</evidence>
<dbReference type="InterPro" id="IPR024311">
    <property type="entry name" value="Lipocalin-like"/>
</dbReference>
<evidence type="ECO:0000256" key="1">
    <source>
        <dbReference type="SAM" id="SignalP"/>
    </source>
</evidence>